<keyword evidence="3" id="KW-1185">Reference proteome</keyword>
<dbReference type="Pfam" id="PF09772">
    <property type="entry name" value="Tmem26"/>
    <property type="match status" value="1"/>
</dbReference>
<evidence type="ECO:0000313" key="3">
    <source>
        <dbReference type="Proteomes" id="UP001209878"/>
    </source>
</evidence>
<feature type="transmembrane region" description="Helical" evidence="1">
    <location>
        <begin position="66"/>
        <end position="88"/>
    </location>
</feature>
<keyword evidence="1" id="KW-1133">Transmembrane helix</keyword>
<dbReference type="AlphaFoldDB" id="A0AAD9PAP5"/>
<comment type="caution">
    <text evidence="2">The sequence shown here is derived from an EMBL/GenBank/DDBJ whole genome shotgun (WGS) entry which is preliminary data.</text>
</comment>
<reference evidence="2" key="1">
    <citation type="journal article" date="2023" name="Mol. Biol. Evol.">
        <title>Third-Generation Sequencing Reveals the Adaptive Role of the Epigenome in Three Deep-Sea Polychaetes.</title>
        <authorList>
            <person name="Perez M."/>
            <person name="Aroh O."/>
            <person name="Sun Y."/>
            <person name="Lan Y."/>
            <person name="Juniper S.K."/>
            <person name="Young C.R."/>
            <person name="Angers B."/>
            <person name="Qian P.Y."/>
        </authorList>
    </citation>
    <scope>NUCLEOTIDE SEQUENCE</scope>
    <source>
        <strain evidence="2">R07B-5</strain>
    </source>
</reference>
<dbReference type="PANTHER" id="PTHR22168">
    <property type="entry name" value="TMEM26 PROTEIN"/>
    <property type="match status" value="1"/>
</dbReference>
<organism evidence="2 3">
    <name type="scientific">Ridgeia piscesae</name>
    <name type="common">Tubeworm</name>
    <dbReference type="NCBI Taxonomy" id="27915"/>
    <lineage>
        <taxon>Eukaryota</taxon>
        <taxon>Metazoa</taxon>
        <taxon>Spiralia</taxon>
        <taxon>Lophotrochozoa</taxon>
        <taxon>Annelida</taxon>
        <taxon>Polychaeta</taxon>
        <taxon>Sedentaria</taxon>
        <taxon>Canalipalpata</taxon>
        <taxon>Sabellida</taxon>
        <taxon>Siboglinidae</taxon>
        <taxon>Ridgeia</taxon>
    </lineage>
</organism>
<keyword evidence="1" id="KW-0812">Transmembrane</keyword>
<dbReference type="EMBL" id="JAODUO010000056">
    <property type="protein sequence ID" value="KAK2191239.1"/>
    <property type="molecule type" value="Genomic_DNA"/>
</dbReference>
<accession>A0AAD9PAP5</accession>
<dbReference type="Proteomes" id="UP001209878">
    <property type="component" value="Unassembled WGS sequence"/>
</dbReference>
<sequence>MVLTATKARKDHSCVLSRSLDELNDNTCCTPDVYGIIISIIMQDAPFLVLRMLLIFRYGVLSYTNLFFTCKNTLVISLLLYRLVMVQVERRRDFRRRSTEYLDVSDSDSRLKLTLNNIHPDRRLAGDVPPTYEKLDNDKIGRQLLQQADDNDAEDSAEKASRIYDETEAAVVDYIIMRRISNHDVKSSQDRPPPMASYVAVSLSDGPLTDDDDDDVTSTSNCRVDNAKSATSSVDDCRSGCNLGVTVTATSSRSDVTEGTMNEC</sequence>
<dbReference type="InterPro" id="IPR019169">
    <property type="entry name" value="Transmembrane_26"/>
</dbReference>
<dbReference type="PANTHER" id="PTHR22168:SF8">
    <property type="entry name" value="TRANSMEMBRANE PROTEIN 26"/>
    <property type="match status" value="1"/>
</dbReference>
<evidence type="ECO:0000313" key="2">
    <source>
        <dbReference type="EMBL" id="KAK2191239.1"/>
    </source>
</evidence>
<protein>
    <submittedName>
        <fullName evidence="2">Uncharacterized protein</fullName>
    </submittedName>
</protein>
<evidence type="ECO:0000256" key="1">
    <source>
        <dbReference type="SAM" id="Phobius"/>
    </source>
</evidence>
<keyword evidence="1" id="KW-0472">Membrane</keyword>
<gene>
    <name evidence="2" type="ORF">NP493_55g06034</name>
</gene>
<name>A0AAD9PAP5_RIDPI</name>
<feature type="transmembrane region" description="Helical" evidence="1">
    <location>
        <begin position="33"/>
        <end position="54"/>
    </location>
</feature>
<proteinExistence type="predicted"/>